<accession>A0A2V2YYW3</accession>
<comment type="caution">
    <text evidence="1">The sequence shown here is derived from an EMBL/GenBank/DDBJ whole genome shotgun (WGS) entry which is preliminary data.</text>
</comment>
<protein>
    <submittedName>
        <fullName evidence="1">Uncharacterized protein</fullName>
    </submittedName>
</protein>
<keyword evidence="2" id="KW-1185">Reference proteome</keyword>
<organism evidence="1 2">
    <name type="scientific">Paenibacillus cellulosilyticus</name>
    <dbReference type="NCBI Taxonomy" id="375489"/>
    <lineage>
        <taxon>Bacteria</taxon>
        <taxon>Bacillati</taxon>
        <taxon>Bacillota</taxon>
        <taxon>Bacilli</taxon>
        <taxon>Bacillales</taxon>
        <taxon>Paenibacillaceae</taxon>
        <taxon>Paenibacillus</taxon>
    </lineage>
</organism>
<dbReference type="Proteomes" id="UP000246635">
    <property type="component" value="Unassembled WGS sequence"/>
</dbReference>
<dbReference type="RefSeq" id="WP_110042675.1">
    <property type="nucleotide sequence ID" value="NZ_CP054612.1"/>
</dbReference>
<gene>
    <name evidence="1" type="ORF">DFQ01_102332</name>
</gene>
<evidence type="ECO:0000313" key="2">
    <source>
        <dbReference type="Proteomes" id="UP000246635"/>
    </source>
</evidence>
<dbReference type="EMBL" id="QGTQ01000002">
    <property type="protein sequence ID" value="PWW07438.1"/>
    <property type="molecule type" value="Genomic_DNA"/>
</dbReference>
<evidence type="ECO:0000313" key="1">
    <source>
        <dbReference type="EMBL" id="PWW07438.1"/>
    </source>
</evidence>
<dbReference type="AlphaFoldDB" id="A0A2V2YYW3"/>
<proteinExistence type="predicted"/>
<name>A0A2V2YYW3_9BACL</name>
<dbReference type="OrthoDB" id="2959244at2"/>
<reference evidence="1 2" key="1">
    <citation type="submission" date="2018-05" db="EMBL/GenBank/DDBJ databases">
        <title>Genomic Encyclopedia of Type Strains, Phase III (KMG-III): the genomes of soil and plant-associated and newly described type strains.</title>
        <authorList>
            <person name="Whitman W."/>
        </authorList>
    </citation>
    <scope>NUCLEOTIDE SEQUENCE [LARGE SCALE GENOMIC DNA]</scope>
    <source>
        <strain evidence="1 2">CECT 5696</strain>
    </source>
</reference>
<sequence>MTPYRAAIGEQHIVWGNQINVDQLAADNPPADSLQLSHQGECDWDLQPGIYYAKDIVRELDTLLEVISIRLGDAADPEALHRNIEASLAISGRESVLSLASADSEVTSRTELSKQADLIGRRLADWAREFSSQQWARSRCSAEALSSLLIRSRCDHHLWTPRVTDLLMGPLGGPIVMQLFNEYLHQIVLLRDALLPFDNWEEVPIELRADSSGKGLRYTEQARAQFLTELLVKQVSHQSIVRYAQAVLAPSLAPVGYGFQYRLGTILPASLTSNLATTTKYLLRWYPVYTTASNRISDPIEQLASVAFVYAYDDYYTAPRSQIGQGEPTVLNEHQASQQEDASSEARLHAFHTDGQTDRVQLQYQLQLRDTNIAVDLGQLLRGHRFVYHTEPNSQHAPSLAAIQEPAQPVIYSAQELLQQPGLVTSDAGIHLIETGGDPLIQRAVLGKLYPENVILLDRSSDEQLHAARQSGKGFGAKFLLH</sequence>